<proteinExistence type="predicted"/>
<evidence type="ECO:0000313" key="3">
    <source>
        <dbReference type="EMBL" id="OZG50473.1"/>
    </source>
</evidence>
<reference evidence="3 4" key="1">
    <citation type="journal article" date="2017" name="BMC Genomics">
        <title>Comparative genomic and phylogenomic analyses of the Bifidobacteriaceae family.</title>
        <authorList>
            <person name="Lugli G.A."/>
            <person name="Milani C."/>
            <person name="Turroni F."/>
            <person name="Duranti S."/>
            <person name="Mancabelli L."/>
            <person name="Mangifesta M."/>
            <person name="Ferrario C."/>
            <person name="Modesto M."/>
            <person name="Mattarelli P."/>
            <person name="Jiri K."/>
            <person name="van Sinderen D."/>
            <person name="Ventura M."/>
        </authorList>
    </citation>
    <scope>NUCLEOTIDE SEQUENCE [LARGE SCALE GENOMIC DNA]</scope>
    <source>
        <strain evidence="3 4">DSM 24742</strain>
    </source>
</reference>
<feature type="transmembrane region" description="Helical" evidence="2">
    <location>
        <begin position="196"/>
        <end position="220"/>
    </location>
</feature>
<feature type="transmembrane region" description="Helical" evidence="2">
    <location>
        <begin position="367"/>
        <end position="387"/>
    </location>
</feature>
<feature type="transmembrane region" description="Helical" evidence="2">
    <location>
        <begin position="157"/>
        <end position="176"/>
    </location>
</feature>
<keyword evidence="4" id="KW-1185">Reference proteome</keyword>
<evidence type="ECO:0000313" key="4">
    <source>
        <dbReference type="Proteomes" id="UP000216725"/>
    </source>
</evidence>
<feature type="region of interest" description="Disordered" evidence="1">
    <location>
        <begin position="281"/>
        <end position="301"/>
    </location>
</feature>
<protein>
    <submittedName>
        <fullName evidence="3">ABC transporter permease</fullName>
    </submittedName>
</protein>
<keyword evidence="2" id="KW-1133">Transmembrane helix</keyword>
<evidence type="ECO:0000256" key="1">
    <source>
        <dbReference type="SAM" id="MobiDB-lite"/>
    </source>
</evidence>
<accession>A0A261EUD6</accession>
<keyword evidence="2" id="KW-0472">Membrane</keyword>
<dbReference type="AlphaFoldDB" id="A0A261EUD6"/>
<feature type="compositionally biased region" description="Low complexity" evidence="1">
    <location>
        <begin position="239"/>
        <end position="253"/>
    </location>
</feature>
<sequence length="454" mass="47919">MRTRMGTHQRSETGALLASMISLAIGYTAMNEYMSKAPAIWLVSGRKFLASAAIIAISSFVMFAIGYARTPPTPLPHAMARRAPGAINVIRRIIEAAALSTVFAATTFFTSYALLSAANVALGRELFEQFTPLIVGSFAAVAAYLGFIQASALSAKAIATMLPLFVISGVTVAALTSDDPWWWHNNFSQLGDRTTFAARLFNTTLIFAGVCIIIVAYFAVFELVTSQYMALPDDSAPSDATEGAGNTEGAADAARTHDSPSVTPSEAVAATAADVTKTDAAKAAGTADAPHPASTARSGSDQTTHFVARTATLAVLLSLTGVCLIGVGCFRYTPHPVLHNVFARGMCVPIGLLLVLLPWAMPRMSRIVYVVSDLILVADAVALLAWLRGQITLTAVEALACLTLFAWMIVFARQIAAMQADRIQTRIIALAQGNVTQGNVTQGNVTQVATPQSS</sequence>
<feature type="transmembrane region" description="Helical" evidence="2">
    <location>
        <begin position="126"/>
        <end position="145"/>
    </location>
</feature>
<feature type="transmembrane region" description="Helical" evidence="2">
    <location>
        <begin position="12"/>
        <end position="29"/>
    </location>
</feature>
<feature type="transmembrane region" description="Helical" evidence="2">
    <location>
        <begin position="306"/>
        <end position="329"/>
    </location>
</feature>
<name>A0A261EUD6_9BIFI</name>
<feature type="region of interest" description="Disordered" evidence="1">
    <location>
        <begin position="235"/>
        <end position="268"/>
    </location>
</feature>
<comment type="caution">
    <text evidence="3">The sequence shown here is derived from an EMBL/GenBank/DDBJ whole genome shotgun (WGS) entry which is preliminary data.</text>
</comment>
<dbReference type="EMBL" id="MWWR01000017">
    <property type="protein sequence ID" value="OZG50473.1"/>
    <property type="molecule type" value="Genomic_DNA"/>
</dbReference>
<feature type="transmembrane region" description="Helical" evidence="2">
    <location>
        <begin position="49"/>
        <end position="68"/>
    </location>
</feature>
<keyword evidence="2" id="KW-0812">Transmembrane</keyword>
<evidence type="ECO:0000256" key="2">
    <source>
        <dbReference type="SAM" id="Phobius"/>
    </source>
</evidence>
<gene>
    <name evidence="3" type="ORF">PSRA_1503</name>
</gene>
<feature type="transmembrane region" description="Helical" evidence="2">
    <location>
        <begin position="341"/>
        <end position="360"/>
    </location>
</feature>
<organism evidence="3 4">
    <name type="scientific">Pseudoscardovia radai</name>
    <dbReference type="NCBI Taxonomy" id="987066"/>
    <lineage>
        <taxon>Bacteria</taxon>
        <taxon>Bacillati</taxon>
        <taxon>Actinomycetota</taxon>
        <taxon>Actinomycetes</taxon>
        <taxon>Bifidobacteriales</taxon>
        <taxon>Bifidobacteriaceae</taxon>
        <taxon>Pseudoscardovia</taxon>
    </lineage>
</organism>
<feature type="transmembrane region" description="Helical" evidence="2">
    <location>
        <begin position="89"/>
        <end position="114"/>
    </location>
</feature>
<feature type="transmembrane region" description="Helical" evidence="2">
    <location>
        <begin position="393"/>
        <end position="412"/>
    </location>
</feature>
<dbReference type="Proteomes" id="UP000216725">
    <property type="component" value="Unassembled WGS sequence"/>
</dbReference>